<feature type="domain" description="Penicillin-binding protein transpeptidase" evidence="19">
    <location>
        <begin position="425"/>
        <end position="675"/>
    </location>
</feature>
<name>A0A562KHP7_9FLAO</name>
<comment type="similarity">
    <text evidence="3">In the C-terminal section; belongs to the transpeptidase family.</text>
</comment>
<evidence type="ECO:0000256" key="8">
    <source>
        <dbReference type="ARBA" id="ARBA00022676"/>
    </source>
</evidence>
<accession>A0A562KHP7</accession>
<reference evidence="21 22" key="1">
    <citation type="journal article" date="2015" name="Stand. Genomic Sci.">
        <title>Genomic Encyclopedia of Bacterial and Archaeal Type Strains, Phase III: the genomes of soil and plant-associated and newly described type strains.</title>
        <authorList>
            <person name="Whitman W.B."/>
            <person name="Woyke T."/>
            <person name="Klenk H.P."/>
            <person name="Zhou Y."/>
            <person name="Lilburn T.G."/>
            <person name="Beck B.J."/>
            <person name="De Vos P."/>
            <person name="Vandamme P."/>
            <person name="Eisen J.A."/>
            <person name="Garrity G."/>
            <person name="Hugenholtz P."/>
            <person name="Kyrpides N.C."/>
        </authorList>
    </citation>
    <scope>NUCLEOTIDE SEQUENCE [LARGE SCALE GENOMIC DNA]</scope>
    <source>
        <strain evidence="21 22">CGMCC 1.6844</strain>
    </source>
</reference>
<dbReference type="OrthoDB" id="9766909at2"/>
<evidence type="ECO:0000256" key="18">
    <source>
        <dbReference type="SAM" id="Phobius"/>
    </source>
</evidence>
<dbReference type="GO" id="GO:0005886">
    <property type="term" value="C:plasma membrane"/>
    <property type="evidence" value="ECO:0007669"/>
    <property type="project" value="UniProtKB-SubCell"/>
</dbReference>
<evidence type="ECO:0000256" key="15">
    <source>
        <dbReference type="ARBA" id="ARBA00023316"/>
    </source>
</evidence>
<evidence type="ECO:0000313" key="22">
    <source>
        <dbReference type="Proteomes" id="UP000315312"/>
    </source>
</evidence>
<keyword evidence="22" id="KW-1185">Reference proteome</keyword>
<dbReference type="Pfam" id="PF00912">
    <property type="entry name" value="Transgly"/>
    <property type="match status" value="1"/>
</dbReference>
<evidence type="ECO:0000256" key="2">
    <source>
        <dbReference type="ARBA" id="ARBA00004752"/>
    </source>
</evidence>
<dbReference type="InterPro" id="IPR012338">
    <property type="entry name" value="Beta-lactam/transpept-like"/>
</dbReference>
<evidence type="ECO:0000256" key="16">
    <source>
        <dbReference type="ARBA" id="ARBA00034000"/>
    </source>
</evidence>
<evidence type="ECO:0000256" key="1">
    <source>
        <dbReference type="ARBA" id="ARBA00004236"/>
    </source>
</evidence>
<proteinExistence type="inferred from homology"/>
<evidence type="ECO:0000259" key="20">
    <source>
        <dbReference type="Pfam" id="PF00912"/>
    </source>
</evidence>
<dbReference type="InterPro" id="IPR050396">
    <property type="entry name" value="Glycosyltr_51/Transpeptidase"/>
</dbReference>
<dbReference type="PANTHER" id="PTHR32282:SF11">
    <property type="entry name" value="PENICILLIN-BINDING PROTEIN 1B"/>
    <property type="match status" value="1"/>
</dbReference>
<evidence type="ECO:0000256" key="11">
    <source>
        <dbReference type="ARBA" id="ARBA00022960"/>
    </source>
</evidence>
<evidence type="ECO:0000256" key="14">
    <source>
        <dbReference type="ARBA" id="ARBA00023268"/>
    </source>
</evidence>
<evidence type="ECO:0000256" key="4">
    <source>
        <dbReference type="ARBA" id="ARBA00007739"/>
    </source>
</evidence>
<keyword evidence="13 18" id="KW-0472">Membrane</keyword>
<dbReference type="AlphaFoldDB" id="A0A562KHP7"/>
<evidence type="ECO:0000256" key="6">
    <source>
        <dbReference type="ARBA" id="ARBA00022645"/>
    </source>
</evidence>
<keyword evidence="5" id="KW-1003">Cell membrane</keyword>
<keyword evidence="18" id="KW-0812">Transmembrane</keyword>
<keyword evidence="14" id="KW-0511">Multifunctional enzyme</keyword>
<keyword evidence="15" id="KW-0961">Cell wall biogenesis/degradation</keyword>
<keyword evidence="11" id="KW-0133">Cell shape</keyword>
<evidence type="ECO:0000313" key="21">
    <source>
        <dbReference type="EMBL" id="TWH94743.1"/>
    </source>
</evidence>
<dbReference type="GO" id="GO:0008658">
    <property type="term" value="F:penicillin binding"/>
    <property type="evidence" value="ECO:0007669"/>
    <property type="project" value="InterPro"/>
</dbReference>
<dbReference type="GO" id="GO:0008360">
    <property type="term" value="P:regulation of cell shape"/>
    <property type="evidence" value="ECO:0007669"/>
    <property type="project" value="UniProtKB-KW"/>
</dbReference>
<dbReference type="InterPro" id="IPR023346">
    <property type="entry name" value="Lysozyme-like_dom_sf"/>
</dbReference>
<evidence type="ECO:0000256" key="3">
    <source>
        <dbReference type="ARBA" id="ARBA00007090"/>
    </source>
</evidence>
<dbReference type="Proteomes" id="UP000315312">
    <property type="component" value="Unassembled WGS sequence"/>
</dbReference>
<dbReference type="GO" id="GO:0008955">
    <property type="term" value="F:peptidoglycan glycosyltransferase activity"/>
    <property type="evidence" value="ECO:0007669"/>
    <property type="project" value="UniProtKB-EC"/>
</dbReference>
<keyword evidence="9" id="KW-0808">Transferase</keyword>
<dbReference type="Pfam" id="PF00905">
    <property type="entry name" value="Transpeptidase"/>
    <property type="match status" value="1"/>
</dbReference>
<evidence type="ECO:0000259" key="19">
    <source>
        <dbReference type="Pfam" id="PF00905"/>
    </source>
</evidence>
<dbReference type="InterPro" id="IPR001460">
    <property type="entry name" value="PCN-bd_Tpept"/>
</dbReference>
<dbReference type="InterPro" id="IPR001264">
    <property type="entry name" value="Glyco_trans_51"/>
</dbReference>
<evidence type="ECO:0000256" key="17">
    <source>
        <dbReference type="ARBA" id="ARBA00049902"/>
    </source>
</evidence>
<sequence length="763" mass="86136">MATKKANTNDFSEYKRKFWQLFAYGFLGVILLFLFASWGFFGKMPSFDDLENPDSNVATEIISSDGVVIGKFYKENRTPVKYEDLPQHLVKGLVATEDERFYEHSGIDAKGTLRAVVKLAQDGGASTLTQQLAKNLFHGEGSKFIVFRVIQKVKEWIIAIRLERQYTKQEIIALYLNQVDFVNGAVGIRSAAKIYMNKEPKDLTIEESALFIGMLKNPSLYNPNRKKRAKLVLDRRNTVLGQMVKNGVITESKKEELKKLPIKLDFKPESHSEGSATYFREYLRDYMKKWVKDHLKPDGTEYDLYRDGLKIYTTIDSKMQQYAEEAVYEHLKNLQKEFFKGKKDQENAPFVDITPEQTQQIMNQAMKNSERWRKMDLNGKTKEEIIKSFDVPAKMKIFTYEGEKDTIMKPKDSIIYYKHMLQTGMMAMEPRSGHIKAWVGGVNYKYFQYDHVGQGARQVGSTFKPFVYATAIEQLGMSPCDSIIDSYFTMPKGKWGIDADWSPKNSDGNYRGTTTLQKALANSINTVSAKLIDRVGPQAVVDMVKELGVTSKIPVQPSIALGAVDITVEEMVGAMSTFANQGVYVKPTFIIKIEDKNGVVIDQPVPYQKDVVNKDVAYAVVKLMEGVTKSGTGARLNYGGVGFVQYDYSFGNPIAGKTGTSQNNSDGWFIGMVPNLATGIWVGNEDRAAHFRSTNMGQGATTALPIWGIFMKKCYDDAYLDVSKEPFEKPEDLQIKVDCWTPKKVVDTTAVPTDEPDMDEFGL</sequence>
<keyword evidence="10" id="KW-0378">Hydrolase</keyword>
<dbReference type="GO" id="GO:0030288">
    <property type="term" value="C:outer membrane-bounded periplasmic space"/>
    <property type="evidence" value="ECO:0007669"/>
    <property type="project" value="TreeGrafter"/>
</dbReference>
<evidence type="ECO:0000256" key="12">
    <source>
        <dbReference type="ARBA" id="ARBA00022984"/>
    </source>
</evidence>
<feature type="domain" description="Glycosyl transferase family 51" evidence="20">
    <location>
        <begin position="66"/>
        <end position="243"/>
    </location>
</feature>
<keyword evidence="18" id="KW-1133">Transmembrane helix</keyword>
<dbReference type="EMBL" id="VLKM01000005">
    <property type="protein sequence ID" value="TWH94743.1"/>
    <property type="molecule type" value="Genomic_DNA"/>
</dbReference>
<gene>
    <name evidence="21" type="ORF">IP97_01455</name>
</gene>
<evidence type="ECO:0000256" key="13">
    <source>
        <dbReference type="ARBA" id="ARBA00023136"/>
    </source>
</evidence>
<dbReference type="Gene3D" id="1.10.3810.10">
    <property type="entry name" value="Biosynthetic peptidoglycan transglycosylase-like"/>
    <property type="match status" value="1"/>
</dbReference>
<protein>
    <submittedName>
        <fullName evidence="21">Penicillin-binding protein 1A</fullName>
    </submittedName>
</protein>
<comment type="subcellular location">
    <subcellularLocation>
        <location evidence="1">Cell membrane</location>
    </subcellularLocation>
</comment>
<dbReference type="PANTHER" id="PTHR32282">
    <property type="entry name" value="BINDING PROTEIN TRANSPEPTIDASE, PUTATIVE-RELATED"/>
    <property type="match status" value="1"/>
</dbReference>
<evidence type="ECO:0000256" key="5">
    <source>
        <dbReference type="ARBA" id="ARBA00022475"/>
    </source>
</evidence>
<keyword evidence="7" id="KW-0645">Protease</keyword>
<dbReference type="Gene3D" id="3.40.710.10">
    <property type="entry name" value="DD-peptidase/beta-lactamase superfamily"/>
    <property type="match status" value="2"/>
</dbReference>
<dbReference type="GO" id="GO:0071555">
    <property type="term" value="P:cell wall organization"/>
    <property type="evidence" value="ECO:0007669"/>
    <property type="project" value="UniProtKB-KW"/>
</dbReference>
<evidence type="ECO:0000256" key="10">
    <source>
        <dbReference type="ARBA" id="ARBA00022801"/>
    </source>
</evidence>
<dbReference type="SUPFAM" id="SSF56601">
    <property type="entry name" value="beta-lactamase/transpeptidase-like"/>
    <property type="match status" value="1"/>
</dbReference>
<dbReference type="GO" id="GO:0006508">
    <property type="term" value="P:proteolysis"/>
    <property type="evidence" value="ECO:0007669"/>
    <property type="project" value="UniProtKB-KW"/>
</dbReference>
<dbReference type="RefSeq" id="WP_133608976.1">
    <property type="nucleotide sequence ID" value="NZ_SNZC01000002.1"/>
</dbReference>
<evidence type="ECO:0000256" key="7">
    <source>
        <dbReference type="ARBA" id="ARBA00022670"/>
    </source>
</evidence>
<organism evidence="21 22">
    <name type="scientific">Flavobacterium cheniae</name>
    <dbReference type="NCBI Taxonomy" id="295428"/>
    <lineage>
        <taxon>Bacteria</taxon>
        <taxon>Pseudomonadati</taxon>
        <taxon>Bacteroidota</taxon>
        <taxon>Flavobacteriia</taxon>
        <taxon>Flavobacteriales</taxon>
        <taxon>Flavobacteriaceae</taxon>
        <taxon>Flavobacterium</taxon>
    </lineage>
</organism>
<dbReference type="InterPro" id="IPR036950">
    <property type="entry name" value="PBP_transglycosylase"/>
</dbReference>
<comment type="pathway">
    <text evidence="2">Cell wall biogenesis; peptidoglycan biosynthesis.</text>
</comment>
<keyword evidence="6" id="KW-0121">Carboxypeptidase</keyword>
<comment type="caution">
    <text evidence="21">The sequence shown here is derived from an EMBL/GenBank/DDBJ whole genome shotgun (WGS) entry which is preliminary data.</text>
</comment>
<evidence type="ECO:0000256" key="9">
    <source>
        <dbReference type="ARBA" id="ARBA00022679"/>
    </source>
</evidence>
<comment type="similarity">
    <text evidence="4">In the N-terminal section; belongs to the glycosyltransferase 51 family.</text>
</comment>
<comment type="catalytic activity">
    <reaction evidence="17">
        <text>[GlcNAc-(1-&gt;4)-Mur2Ac(oyl-L-Ala-gamma-D-Glu-L-Lys-D-Ala-D-Ala)](n)-di-trans,octa-cis-undecaprenyl diphosphate + beta-D-GlcNAc-(1-&gt;4)-Mur2Ac(oyl-L-Ala-gamma-D-Glu-L-Lys-D-Ala-D-Ala)-di-trans,octa-cis-undecaprenyl diphosphate = [GlcNAc-(1-&gt;4)-Mur2Ac(oyl-L-Ala-gamma-D-Glu-L-Lys-D-Ala-D-Ala)](n+1)-di-trans,octa-cis-undecaprenyl diphosphate + di-trans,octa-cis-undecaprenyl diphosphate + H(+)</text>
        <dbReference type="Rhea" id="RHEA:23708"/>
        <dbReference type="Rhea" id="RHEA-COMP:9602"/>
        <dbReference type="Rhea" id="RHEA-COMP:9603"/>
        <dbReference type="ChEBI" id="CHEBI:15378"/>
        <dbReference type="ChEBI" id="CHEBI:58405"/>
        <dbReference type="ChEBI" id="CHEBI:60033"/>
        <dbReference type="ChEBI" id="CHEBI:78435"/>
        <dbReference type="EC" id="2.4.99.28"/>
    </reaction>
</comment>
<keyword evidence="8" id="KW-0328">Glycosyltransferase</keyword>
<dbReference type="GO" id="GO:0009002">
    <property type="term" value="F:serine-type D-Ala-D-Ala carboxypeptidase activity"/>
    <property type="evidence" value="ECO:0007669"/>
    <property type="project" value="UniProtKB-EC"/>
</dbReference>
<feature type="transmembrane region" description="Helical" evidence="18">
    <location>
        <begin position="21"/>
        <end position="41"/>
    </location>
</feature>
<keyword evidence="12" id="KW-0573">Peptidoglycan synthesis</keyword>
<dbReference type="SUPFAM" id="SSF53955">
    <property type="entry name" value="Lysozyme-like"/>
    <property type="match status" value="1"/>
</dbReference>
<dbReference type="GO" id="GO:0009252">
    <property type="term" value="P:peptidoglycan biosynthetic process"/>
    <property type="evidence" value="ECO:0007669"/>
    <property type="project" value="UniProtKB-KW"/>
</dbReference>
<comment type="catalytic activity">
    <reaction evidence="16">
        <text>Preferential cleavage: (Ac)2-L-Lys-D-Ala-|-D-Ala. Also transpeptidation of peptidyl-alanyl moieties that are N-acyl substituents of D-alanine.</text>
        <dbReference type="EC" id="3.4.16.4"/>
    </reaction>
</comment>